<keyword evidence="2" id="KW-0597">Phosphoprotein</keyword>
<dbReference type="InterPro" id="IPR006162">
    <property type="entry name" value="Ppantetheine_attach_site"/>
</dbReference>
<evidence type="ECO:0000256" key="1">
    <source>
        <dbReference type="ARBA" id="ARBA00022450"/>
    </source>
</evidence>
<accession>A0A8J4H0K7</accession>
<dbReference type="InterPro" id="IPR036736">
    <property type="entry name" value="ACP-like_sf"/>
</dbReference>
<feature type="domain" description="Carrier" evidence="3">
    <location>
        <begin position="2"/>
        <end position="81"/>
    </location>
</feature>
<dbReference type="Pfam" id="PF00550">
    <property type="entry name" value="PP-binding"/>
    <property type="match status" value="1"/>
</dbReference>
<keyword evidence="1" id="KW-0596">Phosphopantetheine</keyword>
<dbReference type="Gene3D" id="1.10.1200.10">
    <property type="entry name" value="ACP-like"/>
    <property type="match status" value="1"/>
</dbReference>
<evidence type="ECO:0000313" key="5">
    <source>
        <dbReference type="Proteomes" id="UP000677918"/>
    </source>
</evidence>
<reference evidence="4" key="1">
    <citation type="submission" date="2021-04" db="EMBL/GenBank/DDBJ databases">
        <title>Draft genome sequence of Xylanibacillus composti strain K13.</title>
        <authorList>
            <person name="Uke A."/>
            <person name="Chhe C."/>
            <person name="Baramee S."/>
            <person name="Kosugi A."/>
        </authorList>
    </citation>
    <scope>NUCLEOTIDE SEQUENCE</scope>
    <source>
        <strain evidence="4">K13</strain>
    </source>
</reference>
<dbReference type="PROSITE" id="PS00012">
    <property type="entry name" value="PHOSPHOPANTETHEINE"/>
    <property type="match status" value="1"/>
</dbReference>
<dbReference type="SUPFAM" id="SSF47336">
    <property type="entry name" value="ACP-like"/>
    <property type="match status" value="1"/>
</dbReference>
<gene>
    <name evidence="4" type="ORF">XYCOK13_00510</name>
</gene>
<dbReference type="RefSeq" id="WP_213409836.1">
    <property type="nucleotide sequence ID" value="NZ_BOVK01000001.1"/>
</dbReference>
<evidence type="ECO:0000259" key="3">
    <source>
        <dbReference type="PROSITE" id="PS50075"/>
    </source>
</evidence>
<dbReference type="Proteomes" id="UP000677918">
    <property type="component" value="Unassembled WGS sequence"/>
</dbReference>
<organism evidence="4 5">
    <name type="scientific">Xylanibacillus composti</name>
    <dbReference type="NCBI Taxonomy" id="1572762"/>
    <lineage>
        <taxon>Bacteria</taxon>
        <taxon>Bacillati</taxon>
        <taxon>Bacillota</taxon>
        <taxon>Bacilli</taxon>
        <taxon>Bacillales</taxon>
        <taxon>Paenibacillaceae</taxon>
        <taxon>Xylanibacillus</taxon>
    </lineage>
</organism>
<dbReference type="InterPro" id="IPR009081">
    <property type="entry name" value="PP-bd_ACP"/>
</dbReference>
<keyword evidence="5" id="KW-1185">Reference proteome</keyword>
<dbReference type="AlphaFoldDB" id="A0A8J4H0K7"/>
<protein>
    <recommendedName>
        <fullName evidence="3">Carrier domain-containing protein</fullName>
    </recommendedName>
</protein>
<proteinExistence type="predicted"/>
<sequence>MDEIRKQISEIVATVFRLSPEQVFAMPGDDSLAKIGMDSISCMDVVVQIEEAFGVDFYDEELLLDNLNSVDKLCGIVRKKLEPSLT</sequence>
<name>A0A8J4H0K7_9BACL</name>
<dbReference type="PROSITE" id="PS50075">
    <property type="entry name" value="CARRIER"/>
    <property type="match status" value="1"/>
</dbReference>
<evidence type="ECO:0000313" key="4">
    <source>
        <dbReference type="EMBL" id="GIQ67227.1"/>
    </source>
</evidence>
<comment type="caution">
    <text evidence="4">The sequence shown here is derived from an EMBL/GenBank/DDBJ whole genome shotgun (WGS) entry which is preliminary data.</text>
</comment>
<dbReference type="EMBL" id="BOVK01000001">
    <property type="protein sequence ID" value="GIQ67227.1"/>
    <property type="molecule type" value="Genomic_DNA"/>
</dbReference>
<evidence type="ECO:0000256" key="2">
    <source>
        <dbReference type="ARBA" id="ARBA00022553"/>
    </source>
</evidence>